<dbReference type="Proteomes" id="UP000254950">
    <property type="component" value="Unassembled WGS sequence"/>
</dbReference>
<dbReference type="InterPro" id="IPR006315">
    <property type="entry name" value="OM_autotransptr_brl_dom"/>
</dbReference>
<reference evidence="3 4" key="1">
    <citation type="submission" date="2018-06" db="EMBL/GenBank/DDBJ databases">
        <authorList>
            <consortium name="Pathogen Informatics"/>
            <person name="Doyle S."/>
        </authorList>
    </citation>
    <scope>NUCLEOTIDE SEQUENCE [LARGE SCALE GENOMIC DNA]</scope>
    <source>
        <strain evidence="3 4">NCTC12862</strain>
    </source>
</reference>
<protein>
    <submittedName>
        <fullName evidence="3">Adhesin/invasin TibA autotransporter</fullName>
    </submittedName>
</protein>
<evidence type="ECO:0000313" key="4">
    <source>
        <dbReference type="Proteomes" id="UP000254950"/>
    </source>
</evidence>
<organism evidence="3 4">
    <name type="scientific">Bartonella doshiae</name>
    <dbReference type="NCBI Taxonomy" id="33044"/>
    <lineage>
        <taxon>Bacteria</taxon>
        <taxon>Pseudomonadati</taxon>
        <taxon>Pseudomonadota</taxon>
        <taxon>Alphaproteobacteria</taxon>
        <taxon>Hyphomicrobiales</taxon>
        <taxon>Bartonellaceae</taxon>
        <taxon>Bartonella</taxon>
    </lineage>
</organism>
<dbReference type="InterPro" id="IPR036709">
    <property type="entry name" value="Autotransporte_beta_dom_sf"/>
</dbReference>
<dbReference type="SUPFAM" id="SSF51126">
    <property type="entry name" value="Pectin lyase-like"/>
    <property type="match status" value="2"/>
</dbReference>
<dbReference type="OrthoDB" id="7920344at2"/>
<dbReference type="InterPro" id="IPR004899">
    <property type="entry name" value="Pertactin_central"/>
</dbReference>
<dbReference type="EMBL" id="UFTF01000001">
    <property type="protein sequence ID" value="SUV44683.1"/>
    <property type="molecule type" value="Genomic_DNA"/>
</dbReference>
<dbReference type="Gene3D" id="2.40.128.130">
    <property type="entry name" value="Autotransporter beta-domain"/>
    <property type="match status" value="1"/>
</dbReference>
<dbReference type="Pfam" id="PF03212">
    <property type="entry name" value="Pertactin"/>
    <property type="match status" value="2"/>
</dbReference>
<sequence>MQHKLGLSFWTLMTSSFFVKIAIAEGISVFKESSLTPVDIRKHLEETGKSFSKVGGLKGRGESSKSIHNEKRTKKEEEESLFFKLLTNSTISGETIIYITDHDSESSGKKVTSFNYQNAGYSINNIVRDGGKLYIDEASVSRDTMIESGSIEFVRNLSNSEYAIVKKGGKQIVESGANAEGAKIYGGEQIVFGKRLLGNDFKGSSAYNTEIYAEGGMLGLQNVYSGGMAFDTKIMKGGIQNIDGGQNFNNGSSEDEDFTLNEGAFALNTELFKNGMQNILARGNASEVILYDVSTQKIYDTGYVDTLTINHQAQSWVYAGAILDKDTIVNDFGSLYLYAGNDEATTEVENLILNGEDTKLHSIAIENSSERSRIHIQNLSGNGRVIFTSTGSDKSYSQLNINHLSGQLHFYFNVNFAEHLGDYLLIKKSGSGYHTISVIDSGLEITNSSHKKLKLISDRSGNAHFTLTNSFGEKISTVDAGTYMYSLKNRKNRNAGKIWYLDANYTRDNRNNPLFSDFSFKPSAAPFLDVLTETTIGKGMVVSIVDSTLSSCSEEANIIGNSTAESSISNTVQDGGKLYVYSNGFNLYTTIKSGGIEIIKTHGLSQDSTVYKGGKQKIENGGKAEGTKIYGGEQFVSGKVFVVKGETVMSSAYDTVIFGQNEVPGYQNVYDGGAVFNTKIKEGGVQNLYLEEDLSEESYGSFAFNTEVFSGGEQNVLAGGEAIDVILWGNALQTIDLGGYVKNLIIHDQAKSWLHHGATLEGSTTVNDYGRIYLYAGAEQSRTEVEKIVLNGPNAKLYSIASNVDGDSSLVENLSGNGSVIFTSTVFNPHYSKLQINDLSGNLHFRFNINFAEQRGDYLLIKKGAGHHKISVIDSGVEVINFPLQKQHLVLELDLIHDQSGEAHFTLIDFSGEEIGTVDGGTYMYGLKQKEGEEESEKIWYLSAVFVDDLPFMKSLPQSRSKSPQHLSQNRPVSVFSSPLVSEERVVELLHLRESRRNLKPQSSASILSTVSFPKAQAIKLSSSVVLHPYSDEHGRIDLSTGTQSLKDEISVHPVRQLRVASQSSHEISVSDFLTTPSTDAILSISVTPGLIFHNELQTARVGRKILDRNKKSSALWSYAIKSKESITTDHIDFKLEQTGVVFGISGLTEFTGGDLYIGGFGSYDQARVAHARGGTSSINIHGIGAYATYFDYNGWYLDSILKYNRYQNSLKAVSTNGLDIEGNYHQWVVGTSFEAGYRFKTWQNGWMQPYGQLTWLQVEGKKIALSNGMIGDIDRSTSLRSEVGVSLGYELGFGMDVSSMAYITAAWVRENRKGNHVTINEQHKFTTDLSGNVGKLGIGLSSFVSDKLKFYAQAHYLQGRKTKQSLQGIIGFRYSF</sequence>
<dbReference type="Gene3D" id="2.160.20.20">
    <property type="match status" value="2"/>
</dbReference>
<dbReference type="InterPro" id="IPR011050">
    <property type="entry name" value="Pectin_lyase_fold/virulence"/>
</dbReference>
<dbReference type="SUPFAM" id="SSF103515">
    <property type="entry name" value="Autotransporter"/>
    <property type="match status" value="1"/>
</dbReference>
<accession>A0A380ZCH7</accession>
<evidence type="ECO:0000259" key="2">
    <source>
        <dbReference type="PROSITE" id="PS51208"/>
    </source>
</evidence>
<dbReference type="InterPro" id="IPR005546">
    <property type="entry name" value="Autotransporte_beta"/>
</dbReference>
<dbReference type="RefSeq" id="WP_004854785.1">
    <property type="nucleotide sequence ID" value="NZ_CACVBH010000004.1"/>
</dbReference>
<dbReference type="SMART" id="SM00869">
    <property type="entry name" value="Autotransporter"/>
    <property type="match status" value="1"/>
</dbReference>
<gene>
    <name evidence="3" type="primary">tibA_1</name>
    <name evidence="3" type="ORF">NCTC12862_00433</name>
</gene>
<feature type="compositionally biased region" description="Basic and acidic residues" evidence="1">
    <location>
        <begin position="59"/>
        <end position="73"/>
    </location>
</feature>
<dbReference type="NCBIfam" id="TIGR01414">
    <property type="entry name" value="autotrans_barl"/>
    <property type="match status" value="2"/>
</dbReference>
<dbReference type="InterPro" id="IPR012332">
    <property type="entry name" value="Autotransporter_pectin_lyase_C"/>
</dbReference>
<evidence type="ECO:0000313" key="3">
    <source>
        <dbReference type="EMBL" id="SUV44683.1"/>
    </source>
</evidence>
<dbReference type="PROSITE" id="PS51208">
    <property type="entry name" value="AUTOTRANSPORTER"/>
    <property type="match status" value="1"/>
</dbReference>
<dbReference type="InterPro" id="IPR051551">
    <property type="entry name" value="Autotransporter_adhesion"/>
</dbReference>
<feature type="domain" description="Autotransporter" evidence="2">
    <location>
        <begin position="1109"/>
        <end position="1377"/>
    </location>
</feature>
<evidence type="ECO:0000256" key="1">
    <source>
        <dbReference type="SAM" id="MobiDB-lite"/>
    </source>
</evidence>
<feature type="region of interest" description="Disordered" evidence="1">
    <location>
        <begin position="51"/>
        <end position="73"/>
    </location>
</feature>
<dbReference type="PANTHER" id="PTHR35037:SF7">
    <property type="entry name" value="AUTOTRANSPORTER"/>
    <property type="match status" value="1"/>
</dbReference>
<dbReference type="Pfam" id="PF03797">
    <property type="entry name" value="Autotransporter"/>
    <property type="match status" value="1"/>
</dbReference>
<dbReference type="GO" id="GO:0019867">
    <property type="term" value="C:outer membrane"/>
    <property type="evidence" value="ECO:0007669"/>
    <property type="project" value="InterPro"/>
</dbReference>
<proteinExistence type="predicted"/>
<dbReference type="STRING" id="33044.GCA_900005695_00343"/>
<dbReference type="NCBIfam" id="NF040482">
    <property type="entry name" value="auto_BafA_Cterm"/>
    <property type="match status" value="1"/>
</dbReference>
<name>A0A380ZCH7_BARDO</name>
<dbReference type="PANTHER" id="PTHR35037">
    <property type="entry name" value="C-TERMINAL REGION OF AIDA-LIKE PROTEIN"/>
    <property type="match status" value="1"/>
</dbReference>